<dbReference type="InterPro" id="IPR050746">
    <property type="entry name" value="DAACS"/>
</dbReference>
<proteinExistence type="inferred from homology"/>
<dbReference type="InterPro" id="IPR001991">
    <property type="entry name" value="Na-dicarboxylate_symporter"/>
</dbReference>
<feature type="transmembrane region" description="Helical" evidence="11">
    <location>
        <begin position="231"/>
        <end position="252"/>
    </location>
</feature>
<dbReference type="Gene3D" id="3.90.1720.10">
    <property type="entry name" value="endopeptidase domain like (from Nostoc punctiforme)"/>
    <property type="match status" value="1"/>
</dbReference>
<dbReference type="SUPFAM" id="SSF54001">
    <property type="entry name" value="Cysteine proteinases"/>
    <property type="match status" value="1"/>
</dbReference>
<dbReference type="GO" id="GO:0008234">
    <property type="term" value="F:cysteine-type peptidase activity"/>
    <property type="evidence" value="ECO:0007669"/>
    <property type="project" value="UniProtKB-KW"/>
</dbReference>
<evidence type="ECO:0000256" key="2">
    <source>
        <dbReference type="ARBA" id="ARBA00006148"/>
    </source>
</evidence>
<reference evidence="13" key="1">
    <citation type="submission" date="2020-11" db="EMBL/GenBank/DDBJ databases">
        <authorList>
            <person name="Tran Van P."/>
        </authorList>
    </citation>
    <scope>NUCLEOTIDE SEQUENCE</scope>
</reference>
<dbReference type="Gene3D" id="1.10.3860.10">
    <property type="entry name" value="Sodium:dicarboxylate symporter"/>
    <property type="match status" value="2"/>
</dbReference>
<dbReference type="GO" id="GO:0005313">
    <property type="term" value="F:L-glutamate transmembrane transporter activity"/>
    <property type="evidence" value="ECO:0007669"/>
    <property type="project" value="TreeGrafter"/>
</dbReference>
<organism evidence="13">
    <name type="scientific">Medioppia subpectinata</name>
    <dbReference type="NCBI Taxonomy" id="1979941"/>
    <lineage>
        <taxon>Eukaryota</taxon>
        <taxon>Metazoa</taxon>
        <taxon>Ecdysozoa</taxon>
        <taxon>Arthropoda</taxon>
        <taxon>Chelicerata</taxon>
        <taxon>Arachnida</taxon>
        <taxon>Acari</taxon>
        <taxon>Acariformes</taxon>
        <taxon>Sarcoptiformes</taxon>
        <taxon>Oribatida</taxon>
        <taxon>Brachypylina</taxon>
        <taxon>Oppioidea</taxon>
        <taxon>Oppiidae</taxon>
        <taxon>Medioppia</taxon>
    </lineage>
</organism>
<feature type="transmembrane region" description="Helical" evidence="11">
    <location>
        <begin position="12"/>
        <end position="42"/>
    </location>
</feature>
<dbReference type="GO" id="GO:0015175">
    <property type="term" value="F:neutral L-amino acid transmembrane transporter activity"/>
    <property type="evidence" value="ECO:0007669"/>
    <property type="project" value="TreeGrafter"/>
</dbReference>
<dbReference type="EMBL" id="OC855796">
    <property type="protein sequence ID" value="CAD7622658.1"/>
    <property type="molecule type" value="Genomic_DNA"/>
</dbReference>
<evidence type="ECO:0000256" key="4">
    <source>
        <dbReference type="ARBA" id="ARBA00022448"/>
    </source>
</evidence>
<dbReference type="InterPro" id="IPR000064">
    <property type="entry name" value="NLP_P60_dom"/>
</dbReference>
<comment type="subcellular location">
    <subcellularLocation>
        <location evidence="1 11">Membrane</location>
        <topology evidence="1 11">Multi-pass membrane protein</topology>
    </subcellularLocation>
</comment>
<evidence type="ECO:0000313" key="13">
    <source>
        <dbReference type="EMBL" id="CAD7622658.1"/>
    </source>
</evidence>
<dbReference type="Pfam" id="PF00375">
    <property type="entry name" value="SDF"/>
    <property type="match status" value="1"/>
</dbReference>
<evidence type="ECO:0000313" key="14">
    <source>
        <dbReference type="Proteomes" id="UP000759131"/>
    </source>
</evidence>
<accession>A0A7R9KGS6</accession>
<keyword evidence="4 11" id="KW-0813">Transport</keyword>
<dbReference type="SUPFAM" id="SSF118215">
    <property type="entry name" value="Proton glutamate symport protein"/>
    <property type="match status" value="1"/>
</dbReference>
<dbReference type="Proteomes" id="UP000759131">
    <property type="component" value="Unassembled WGS sequence"/>
</dbReference>
<evidence type="ECO:0000256" key="1">
    <source>
        <dbReference type="ARBA" id="ARBA00004141"/>
    </source>
</evidence>
<feature type="transmembrane region" description="Helical" evidence="11">
    <location>
        <begin position="48"/>
        <end position="68"/>
    </location>
</feature>
<dbReference type="GO" id="GO:0006508">
    <property type="term" value="P:proteolysis"/>
    <property type="evidence" value="ECO:0007669"/>
    <property type="project" value="UniProtKB-KW"/>
</dbReference>
<keyword evidence="5" id="KW-0645">Protease</keyword>
<evidence type="ECO:0000256" key="3">
    <source>
        <dbReference type="ARBA" id="ARBA00007074"/>
    </source>
</evidence>
<evidence type="ECO:0000259" key="12">
    <source>
        <dbReference type="PROSITE" id="PS51935"/>
    </source>
</evidence>
<dbReference type="PANTHER" id="PTHR11958">
    <property type="entry name" value="SODIUM/DICARBOXYLATE SYMPORTER-RELATED"/>
    <property type="match status" value="1"/>
</dbReference>
<keyword evidence="7" id="KW-0378">Hydrolase</keyword>
<feature type="transmembrane region" description="Helical" evidence="11">
    <location>
        <begin position="272"/>
        <end position="291"/>
    </location>
</feature>
<keyword evidence="9 11" id="KW-1133">Transmembrane helix</keyword>
<dbReference type="OrthoDB" id="6435108at2759"/>
<feature type="transmembrane region" description="Helical" evidence="11">
    <location>
        <begin position="303"/>
        <end position="323"/>
    </location>
</feature>
<evidence type="ECO:0000256" key="11">
    <source>
        <dbReference type="RuleBase" id="RU361216"/>
    </source>
</evidence>
<keyword evidence="10 11" id="KW-0472">Membrane</keyword>
<name>A0A7R9KGS6_9ACAR</name>
<protein>
    <recommendedName>
        <fullName evidence="11">Amino acid transporter</fullName>
    </recommendedName>
</protein>
<evidence type="ECO:0000256" key="6">
    <source>
        <dbReference type="ARBA" id="ARBA00022692"/>
    </source>
</evidence>
<dbReference type="PRINTS" id="PR00173">
    <property type="entry name" value="EDTRNSPORT"/>
</dbReference>
<keyword evidence="14" id="KW-1185">Reference proteome</keyword>
<dbReference type="PANTHER" id="PTHR11958:SF63">
    <property type="entry name" value="AMINO ACID TRANSPORTER"/>
    <property type="match status" value="1"/>
</dbReference>
<evidence type="ECO:0000256" key="7">
    <source>
        <dbReference type="ARBA" id="ARBA00022801"/>
    </source>
</evidence>
<comment type="similarity">
    <text evidence="2 11">Belongs to the dicarboxylate/amino acid:cation symporter (DAACS) (TC 2.A.23) family.</text>
</comment>
<keyword evidence="8" id="KW-0788">Thiol protease</keyword>
<keyword evidence="6 11" id="KW-0812">Transmembrane</keyword>
<dbReference type="EMBL" id="CAJPIZ010001221">
    <property type="protein sequence ID" value="CAG2103088.1"/>
    <property type="molecule type" value="Genomic_DNA"/>
</dbReference>
<evidence type="ECO:0000256" key="9">
    <source>
        <dbReference type="ARBA" id="ARBA00022989"/>
    </source>
</evidence>
<dbReference type="InterPro" id="IPR038765">
    <property type="entry name" value="Papain-like_cys_pep_sf"/>
</dbReference>
<gene>
    <name evidence="13" type="ORF">OSB1V03_LOCUS3121</name>
</gene>
<dbReference type="PROSITE" id="PS51935">
    <property type="entry name" value="NLPC_P60"/>
    <property type="match status" value="1"/>
</dbReference>
<dbReference type="GO" id="GO:0015501">
    <property type="term" value="F:glutamate:sodium symporter activity"/>
    <property type="evidence" value="ECO:0007669"/>
    <property type="project" value="TreeGrafter"/>
</dbReference>
<evidence type="ECO:0000256" key="5">
    <source>
        <dbReference type="ARBA" id="ARBA00022670"/>
    </source>
</evidence>
<dbReference type="GO" id="GO:0005886">
    <property type="term" value="C:plasma membrane"/>
    <property type="evidence" value="ECO:0007669"/>
    <property type="project" value="TreeGrafter"/>
</dbReference>
<dbReference type="AlphaFoldDB" id="A0A7R9KGS6"/>
<feature type="transmembrane region" description="Helical" evidence="11">
    <location>
        <begin position="193"/>
        <end position="210"/>
    </location>
</feature>
<dbReference type="InterPro" id="IPR036458">
    <property type="entry name" value="Na:dicarbo_symporter_sf"/>
</dbReference>
<keyword evidence="11" id="KW-0769">Symport</keyword>
<sequence length="509" mass="55775">MIDWCKANGPSLLIIVSAVLGLCFGFILKSVFTISPVVLTYIALPGTLIIRAFMMIIVPLILASLATSITGTKRGENKRLIIWTFVLIVVFSSCCSTFGAIMVSIIKPGVRNMSEIVANEDNPSDGQHSHEFDIKQMISSQDESIYDVFMNLIPDNIIAATFTTHYTALVALDPHNLTLGYKKVSERAFKPNMLGLCVFSLILGFAVLHLDSKANTIRQLLHETNAICMRILLTLIRIMPIAFGSSSSALTLPVTMKCMEEKNKLSQTVSQFVLPLAMTMHMPGAATYYPMVSLFVAQMHGMIITFQITISLVIFCVIMSMALPVKAYERRLISPAIHAGGPEIVSAARSQIGVPYSWGGGSWKGKSYGIGKEAHTIGFDCSGLAQYAVYKGTGKIIQRVADAQYADGKCSKVAYSARRPGDLVFFGSPPYHVGIVATNTNNMINAPKTGDHVREAAIYSTNRQAYVKRLLSIIIKLSSLTMQLERNPVGYEQIYHKAPLAMIQVELIK</sequence>
<feature type="transmembrane region" description="Helical" evidence="11">
    <location>
        <begin position="80"/>
        <end position="106"/>
    </location>
</feature>
<comment type="similarity">
    <text evidence="3">Belongs to the peptidase C40 family.</text>
</comment>
<evidence type="ECO:0000256" key="10">
    <source>
        <dbReference type="ARBA" id="ARBA00023136"/>
    </source>
</evidence>
<dbReference type="Pfam" id="PF00877">
    <property type="entry name" value="NLPC_P60"/>
    <property type="match status" value="1"/>
</dbReference>
<evidence type="ECO:0000256" key="8">
    <source>
        <dbReference type="ARBA" id="ARBA00022807"/>
    </source>
</evidence>
<feature type="domain" description="NlpC/P60" evidence="12">
    <location>
        <begin position="338"/>
        <end position="471"/>
    </location>
</feature>